<accession>A0A183FCB1</accession>
<evidence type="ECO:0000313" key="1">
    <source>
        <dbReference type="EMBL" id="VDO43971.1"/>
    </source>
</evidence>
<evidence type="ECO:0000313" key="3">
    <source>
        <dbReference type="WBParaSite" id="HPBE_0000380301-mRNA-1"/>
    </source>
</evidence>
<name>A0A183FCB1_HELPZ</name>
<dbReference type="Proteomes" id="UP000050761">
    <property type="component" value="Unassembled WGS sequence"/>
</dbReference>
<accession>A0A3P7V8T5</accession>
<dbReference type="OrthoDB" id="1452at2759"/>
<proteinExistence type="predicted"/>
<dbReference type="EMBL" id="UZAH01015481">
    <property type="protein sequence ID" value="VDO43971.1"/>
    <property type="molecule type" value="Genomic_DNA"/>
</dbReference>
<dbReference type="AlphaFoldDB" id="A0A183FCB1"/>
<protein>
    <submittedName>
        <fullName evidence="3">Peptide chain release factor 1</fullName>
    </submittedName>
</protein>
<evidence type="ECO:0000313" key="2">
    <source>
        <dbReference type="Proteomes" id="UP000050761"/>
    </source>
</evidence>
<organism evidence="2 3">
    <name type="scientific">Heligmosomoides polygyrus</name>
    <name type="common">Parasitic roundworm</name>
    <dbReference type="NCBI Taxonomy" id="6339"/>
    <lineage>
        <taxon>Eukaryota</taxon>
        <taxon>Metazoa</taxon>
        <taxon>Ecdysozoa</taxon>
        <taxon>Nematoda</taxon>
        <taxon>Chromadorea</taxon>
        <taxon>Rhabditida</taxon>
        <taxon>Rhabditina</taxon>
        <taxon>Rhabditomorpha</taxon>
        <taxon>Strongyloidea</taxon>
        <taxon>Heligmosomidae</taxon>
        <taxon>Heligmosomoides</taxon>
    </lineage>
</organism>
<reference evidence="3" key="2">
    <citation type="submission" date="2019-09" db="UniProtKB">
        <authorList>
            <consortium name="WormBaseParasite"/>
        </authorList>
    </citation>
    <scope>IDENTIFICATION</scope>
</reference>
<reference evidence="1 2" key="1">
    <citation type="submission" date="2018-11" db="EMBL/GenBank/DDBJ databases">
        <authorList>
            <consortium name="Pathogen Informatics"/>
        </authorList>
    </citation>
    <scope>NUCLEOTIDE SEQUENCE [LARGE SCALE GENOMIC DNA]</scope>
</reference>
<dbReference type="WBParaSite" id="HPBE_0000380301-mRNA-1">
    <property type="protein sequence ID" value="HPBE_0000380301-mRNA-1"/>
    <property type="gene ID" value="HPBE_0000380301"/>
</dbReference>
<gene>
    <name evidence="1" type="ORF">HPBE_LOCUS3804</name>
</gene>
<keyword evidence="2" id="KW-1185">Reference proteome</keyword>
<sequence length="78" mass="8643">MKQKLEQLQKAIKELDMAPLYQIICDELGVQVDSSQLAAMKEHNATRLKEIDAEIEDAENNLGTSFFTGVTFADGAAR</sequence>